<comment type="caution">
    <text evidence="1">The sequence shown here is derived from an EMBL/GenBank/DDBJ whole genome shotgun (WGS) entry which is preliminary data.</text>
</comment>
<organism evidence="1 2">
    <name type="scientific">Pseudoxanthomonas winnipegensis</name>
    <dbReference type="NCBI Taxonomy" id="2480810"/>
    <lineage>
        <taxon>Bacteria</taxon>
        <taxon>Pseudomonadati</taxon>
        <taxon>Pseudomonadota</taxon>
        <taxon>Gammaproteobacteria</taxon>
        <taxon>Lysobacterales</taxon>
        <taxon>Lysobacteraceae</taxon>
        <taxon>Pseudoxanthomonas</taxon>
    </lineage>
</organism>
<proteinExistence type="predicted"/>
<evidence type="ECO:0000313" key="2">
    <source>
        <dbReference type="Proteomes" id="UP000294164"/>
    </source>
</evidence>
<accession>A0A4Q8LX48</accession>
<name>A0A4Q8LX48_9GAMM</name>
<protein>
    <submittedName>
        <fullName evidence="1">AlpA family phage regulatory protein</fullName>
    </submittedName>
</protein>
<reference evidence="1 2" key="1">
    <citation type="submission" date="2019-02" db="EMBL/GenBank/DDBJ databases">
        <title>WGS of Pseudoxanthomonas species novum from clinical isolates.</title>
        <authorList>
            <person name="Bernier A.-M."/>
            <person name="Bernard K."/>
            <person name="Vachon A."/>
        </authorList>
    </citation>
    <scope>NUCLEOTIDE SEQUENCE [LARGE SCALE GENOMIC DNA]</scope>
    <source>
        <strain evidence="1 2">NML130969</strain>
    </source>
</reference>
<dbReference type="PANTHER" id="PTHR36154">
    <property type="entry name" value="DNA-BINDING TRANSCRIPTIONAL ACTIVATOR ALPA"/>
    <property type="match status" value="1"/>
</dbReference>
<dbReference type="PANTHER" id="PTHR36154:SF1">
    <property type="entry name" value="DNA-BINDING TRANSCRIPTIONAL ACTIVATOR ALPA"/>
    <property type="match status" value="1"/>
</dbReference>
<evidence type="ECO:0000313" key="1">
    <source>
        <dbReference type="EMBL" id="TAA36976.1"/>
    </source>
</evidence>
<dbReference type="AlphaFoldDB" id="A0A4Q8LX48"/>
<sequence>MSKHQLADTLMNSQRLQIISLLETTKRLNLARSTLYTRLDRKSPYFDPDLPKPVRYGSSVGFIEHEIDDYILGLMQARGGVD</sequence>
<dbReference type="Proteomes" id="UP000294164">
    <property type="component" value="Unassembled WGS sequence"/>
</dbReference>
<dbReference type="RefSeq" id="WP_111008288.1">
    <property type="nucleotide sequence ID" value="NZ_SHMG01000013.1"/>
</dbReference>
<dbReference type="OrthoDB" id="5986966at2"/>
<dbReference type="InterPro" id="IPR052931">
    <property type="entry name" value="Prophage_regulatory_activator"/>
</dbReference>
<gene>
    <name evidence="1" type="ORF">EA655_16950</name>
</gene>
<dbReference type="EMBL" id="SHMG01000013">
    <property type="protein sequence ID" value="TAA36976.1"/>
    <property type="molecule type" value="Genomic_DNA"/>
</dbReference>